<protein>
    <recommendedName>
        <fullName evidence="2">Helix-turn-helix domain-containing protein</fullName>
    </recommendedName>
</protein>
<sequence>MKIHNSNRAKPLMIARSDVGILFPGLSPKTLANQSSEGRGPMSYRVGRKIYYRVEELENYLTQYPVFVDKI</sequence>
<name>A0A382K4X7_9ZZZZ</name>
<organism evidence="1">
    <name type="scientific">marine metagenome</name>
    <dbReference type="NCBI Taxonomy" id="408172"/>
    <lineage>
        <taxon>unclassified sequences</taxon>
        <taxon>metagenomes</taxon>
        <taxon>ecological metagenomes</taxon>
    </lineage>
</organism>
<dbReference type="AlphaFoldDB" id="A0A382K4X7"/>
<evidence type="ECO:0008006" key="2">
    <source>
        <dbReference type="Google" id="ProtNLM"/>
    </source>
</evidence>
<evidence type="ECO:0000313" key="1">
    <source>
        <dbReference type="EMBL" id="SVC19066.1"/>
    </source>
</evidence>
<accession>A0A382K4X7</accession>
<proteinExistence type="predicted"/>
<dbReference type="EMBL" id="UINC01078206">
    <property type="protein sequence ID" value="SVC19066.1"/>
    <property type="molecule type" value="Genomic_DNA"/>
</dbReference>
<gene>
    <name evidence="1" type="ORF">METZ01_LOCUS271920</name>
</gene>
<reference evidence="1" key="1">
    <citation type="submission" date="2018-05" db="EMBL/GenBank/DDBJ databases">
        <authorList>
            <person name="Lanie J.A."/>
            <person name="Ng W.-L."/>
            <person name="Kazmierczak K.M."/>
            <person name="Andrzejewski T.M."/>
            <person name="Davidsen T.M."/>
            <person name="Wayne K.J."/>
            <person name="Tettelin H."/>
            <person name="Glass J.I."/>
            <person name="Rusch D."/>
            <person name="Podicherti R."/>
            <person name="Tsui H.-C.T."/>
            <person name="Winkler M.E."/>
        </authorList>
    </citation>
    <scope>NUCLEOTIDE SEQUENCE</scope>
</reference>